<reference evidence="2 3" key="1">
    <citation type="submission" date="2017-07" db="EMBL/GenBank/DDBJ databases">
        <title>Genome sequence of the Sordaria macrospora wild type strain R19027.</title>
        <authorList>
            <person name="Nowrousian M."/>
            <person name="Teichert I."/>
            <person name="Kueck U."/>
        </authorList>
    </citation>
    <scope>NUCLEOTIDE SEQUENCE [LARGE SCALE GENOMIC DNA]</scope>
    <source>
        <strain evidence="2 3">R19027</strain>
        <tissue evidence="2">Mycelium</tissue>
    </source>
</reference>
<proteinExistence type="predicted"/>
<dbReference type="AlphaFoldDB" id="A0A8S9A148"/>
<dbReference type="EMBL" id="NMPR01000014">
    <property type="protein sequence ID" value="KAA8635156.1"/>
    <property type="molecule type" value="Genomic_DNA"/>
</dbReference>
<dbReference type="OMA" id="CPNNCKH"/>
<organism evidence="2 3">
    <name type="scientific">Sordaria macrospora</name>
    <dbReference type="NCBI Taxonomy" id="5147"/>
    <lineage>
        <taxon>Eukaryota</taxon>
        <taxon>Fungi</taxon>
        <taxon>Dikarya</taxon>
        <taxon>Ascomycota</taxon>
        <taxon>Pezizomycotina</taxon>
        <taxon>Sordariomycetes</taxon>
        <taxon>Sordariomycetidae</taxon>
        <taxon>Sordariales</taxon>
        <taxon>Sordariaceae</taxon>
        <taxon>Sordaria</taxon>
    </lineage>
</organism>
<comment type="caution">
    <text evidence="2">The sequence shown here is derived from an EMBL/GenBank/DDBJ whole genome shotgun (WGS) entry which is preliminary data.</text>
</comment>
<feature type="signal peptide" evidence="1">
    <location>
        <begin position="1"/>
        <end position="21"/>
    </location>
</feature>
<evidence type="ECO:0000313" key="2">
    <source>
        <dbReference type="EMBL" id="KAA8635156.1"/>
    </source>
</evidence>
<evidence type="ECO:0000313" key="3">
    <source>
        <dbReference type="Proteomes" id="UP000433876"/>
    </source>
</evidence>
<dbReference type="Proteomes" id="UP000433876">
    <property type="component" value="Unassembled WGS sequence"/>
</dbReference>
<accession>A0A8S9A148</accession>
<sequence length="89" mass="9038">MQFMSAIISAFALCMASHALGAAIDSPVQDIEAADPLIATDPFYACNCPNNCSHKAGSGCKYHSGPSDKSSVVKGKCVVRGGGLTCVSG</sequence>
<gene>
    <name evidence="2" type="ORF">SMACR_09189</name>
</gene>
<keyword evidence="1" id="KW-0732">Signal</keyword>
<dbReference type="VEuPathDB" id="FungiDB:SMAC_09189"/>
<feature type="chain" id="PRO_5035926370" evidence="1">
    <location>
        <begin position="22"/>
        <end position="89"/>
    </location>
</feature>
<protein>
    <submittedName>
        <fullName evidence="2">Uncharacterized protein</fullName>
    </submittedName>
</protein>
<evidence type="ECO:0000256" key="1">
    <source>
        <dbReference type="SAM" id="SignalP"/>
    </source>
</evidence>
<name>A0A8S9A148_SORMA</name>